<evidence type="ECO:0000313" key="3">
    <source>
        <dbReference type="Proteomes" id="UP000483820"/>
    </source>
</evidence>
<evidence type="ECO:0000313" key="2">
    <source>
        <dbReference type="EMBL" id="KAF1746271.1"/>
    </source>
</evidence>
<sequence>MRILKSLFRSKAIMEYQKIFRHLERIQWPTRTITSHHDLHRPQINFSNQCHNRISSPRNREMPRIMWNRARDAGGKGAAENGEDIPGDADTVWIDSGADGDPEANFLRANIELSYSDRNYDCPDPVDRVIH</sequence>
<accession>A0A6A5FV50</accession>
<dbReference type="Proteomes" id="UP000483820">
    <property type="component" value="Chromosome X"/>
</dbReference>
<dbReference type="CTD" id="9808221"/>
<dbReference type="KEGG" id="crq:GCK72_022724"/>
<protein>
    <submittedName>
        <fullName evidence="2">Uncharacterized protein</fullName>
    </submittedName>
</protein>
<dbReference type="AlphaFoldDB" id="A0A6A5FV50"/>
<dbReference type="EMBL" id="WUAV01000006">
    <property type="protein sequence ID" value="KAF1746271.1"/>
    <property type="molecule type" value="Genomic_DNA"/>
</dbReference>
<dbReference type="RefSeq" id="XP_053578588.1">
    <property type="nucleotide sequence ID" value="XM_053735022.1"/>
</dbReference>
<reference evidence="2 3" key="1">
    <citation type="submission" date="2019-12" db="EMBL/GenBank/DDBJ databases">
        <title>Chromosome-level assembly of the Caenorhabditis remanei genome.</title>
        <authorList>
            <person name="Teterina A.A."/>
            <person name="Willis J.H."/>
            <person name="Phillips P.C."/>
        </authorList>
    </citation>
    <scope>NUCLEOTIDE SEQUENCE [LARGE SCALE GENOMIC DNA]</scope>
    <source>
        <strain evidence="2 3">PX506</strain>
        <tissue evidence="2">Whole organism</tissue>
    </source>
</reference>
<gene>
    <name evidence="2" type="ORF">GCK72_022724</name>
</gene>
<proteinExistence type="predicted"/>
<name>A0A6A5FV50_CAERE</name>
<dbReference type="GeneID" id="9808221"/>
<organism evidence="2 3">
    <name type="scientific">Caenorhabditis remanei</name>
    <name type="common">Caenorhabditis vulgaris</name>
    <dbReference type="NCBI Taxonomy" id="31234"/>
    <lineage>
        <taxon>Eukaryota</taxon>
        <taxon>Metazoa</taxon>
        <taxon>Ecdysozoa</taxon>
        <taxon>Nematoda</taxon>
        <taxon>Chromadorea</taxon>
        <taxon>Rhabditida</taxon>
        <taxon>Rhabditina</taxon>
        <taxon>Rhabditomorpha</taxon>
        <taxon>Rhabditoidea</taxon>
        <taxon>Rhabditidae</taxon>
        <taxon>Peloderinae</taxon>
        <taxon>Caenorhabditis</taxon>
    </lineage>
</organism>
<evidence type="ECO:0000256" key="1">
    <source>
        <dbReference type="SAM" id="MobiDB-lite"/>
    </source>
</evidence>
<comment type="caution">
    <text evidence="2">The sequence shown here is derived from an EMBL/GenBank/DDBJ whole genome shotgun (WGS) entry which is preliminary data.</text>
</comment>
<feature type="region of interest" description="Disordered" evidence="1">
    <location>
        <begin position="73"/>
        <end position="97"/>
    </location>
</feature>